<evidence type="ECO:0000313" key="2">
    <source>
        <dbReference type="EMBL" id="STO69528.1"/>
    </source>
</evidence>
<evidence type="ECO:0000313" key="3">
    <source>
        <dbReference type="Proteomes" id="UP000254496"/>
    </source>
</evidence>
<gene>
    <name evidence="2" type="ORF">NCTC8540_02068</name>
</gene>
<comment type="caution">
    <text evidence="2">The sequence shown here is derived from an EMBL/GenBank/DDBJ whole genome shotgun (WGS) entry which is preliminary data.</text>
</comment>
<dbReference type="Pfam" id="PF08765">
    <property type="entry name" value="Mor"/>
    <property type="match status" value="1"/>
</dbReference>
<reference evidence="2 3" key="1">
    <citation type="submission" date="2018-06" db="EMBL/GenBank/DDBJ databases">
        <authorList>
            <consortium name="Pathogen Informatics"/>
            <person name="Doyle S."/>
        </authorList>
    </citation>
    <scope>NUCLEOTIDE SEQUENCE [LARGE SCALE GENOMIC DNA]</scope>
    <source>
        <strain evidence="2 3">NCTC8540</strain>
    </source>
</reference>
<dbReference type="InterPro" id="IPR009057">
    <property type="entry name" value="Homeodomain-like_sf"/>
</dbReference>
<dbReference type="AlphaFoldDB" id="A0AB38HB92"/>
<sequence>MTTNNIEQLGKVQQNEINHKWPSALAELADVLKFELEKQGNIKDKAMQAKALAFALAQHLGGRSIYLPTGSKLKVALRDIEIYQRFAGNNIAELTKEFNLSESHIYAILREQRKLQKERNDKNPKLH</sequence>
<dbReference type="EMBL" id="UGHJ01000001">
    <property type="protein sequence ID" value="STO69528.1"/>
    <property type="molecule type" value="Genomic_DNA"/>
</dbReference>
<accession>A0AB38HB92</accession>
<dbReference type="InterPro" id="IPR014875">
    <property type="entry name" value="Mor_transcription_activator"/>
</dbReference>
<dbReference type="SUPFAM" id="SSF46689">
    <property type="entry name" value="Homeodomain-like"/>
    <property type="match status" value="1"/>
</dbReference>
<dbReference type="PANTHER" id="PTHR37812">
    <property type="entry name" value="MU-LIKE PROPHAGE FLUMU PROTEIN C"/>
    <property type="match status" value="1"/>
</dbReference>
<dbReference type="Proteomes" id="UP000254496">
    <property type="component" value="Unassembled WGS sequence"/>
</dbReference>
<dbReference type="RefSeq" id="WP_115073441.1">
    <property type="nucleotide sequence ID" value="NZ_UGHE01000002.1"/>
</dbReference>
<proteinExistence type="predicted"/>
<name>A0AB38HB92_9PAST</name>
<feature type="domain" description="Mor transcription activator" evidence="1">
    <location>
        <begin position="20"/>
        <end position="120"/>
    </location>
</feature>
<dbReference type="PANTHER" id="PTHR37812:SF1">
    <property type="entry name" value="MU-LIKE PROPHAGE FLUMU PROTEIN C"/>
    <property type="match status" value="1"/>
</dbReference>
<evidence type="ECO:0000259" key="1">
    <source>
        <dbReference type="Pfam" id="PF08765"/>
    </source>
</evidence>
<dbReference type="InterPro" id="IPR052411">
    <property type="entry name" value="c-mor_Regulatory_Protein"/>
</dbReference>
<organism evidence="2 3">
    <name type="scientific">Canicola haemoglobinophilus</name>
    <dbReference type="NCBI Taxonomy" id="733"/>
    <lineage>
        <taxon>Bacteria</taxon>
        <taxon>Pseudomonadati</taxon>
        <taxon>Pseudomonadota</taxon>
        <taxon>Gammaproteobacteria</taxon>
        <taxon>Pasteurellales</taxon>
        <taxon>Pasteurellaceae</taxon>
        <taxon>Canicola</taxon>
    </lineage>
</organism>
<protein>
    <submittedName>
        <fullName evidence="2">Mu-like phage C protein, positive regulator of late transcription</fullName>
    </submittedName>
</protein>
<dbReference type="Gene3D" id="1.10.10.60">
    <property type="entry name" value="Homeodomain-like"/>
    <property type="match status" value="2"/>
</dbReference>